<protein>
    <submittedName>
        <fullName evidence="1">Uncharacterized protein</fullName>
    </submittedName>
</protein>
<organism evidence="1 2">
    <name type="scientific">Psylliodes chrysocephalus</name>
    <dbReference type="NCBI Taxonomy" id="3402493"/>
    <lineage>
        <taxon>Eukaryota</taxon>
        <taxon>Metazoa</taxon>
        <taxon>Ecdysozoa</taxon>
        <taxon>Arthropoda</taxon>
        <taxon>Hexapoda</taxon>
        <taxon>Insecta</taxon>
        <taxon>Pterygota</taxon>
        <taxon>Neoptera</taxon>
        <taxon>Endopterygota</taxon>
        <taxon>Coleoptera</taxon>
        <taxon>Polyphaga</taxon>
        <taxon>Cucujiformia</taxon>
        <taxon>Chrysomeloidea</taxon>
        <taxon>Chrysomelidae</taxon>
        <taxon>Galerucinae</taxon>
        <taxon>Alticini</taxon>
        <taxon>Psylliodes</taxon>
    </lineage>
</organism>
<evidence type="ECO:0000313" key="1">
    <source>
        <dbReference type="EMBL" id="CAH1115222.1"/>
    </source>
</evidence>
<dbReference type="OrthoDB" id="6761252at2759"/>
<proteinExistence type="predicted"/>
<dbReference type="EMBL" id="OV651821">
    <property type="protein sequence ID" value="CAH1115222.1"/>
    <property type="molecule type" value="Genomic_DNA"/>
</dbReference>
<name>A0A9P0GL74_9CUCU</name>
<keyword evidence="2" id="KW-1185">Reference proteome</keyword>
<gene>
    <name evidence="1" type="ORF">PSYICH_LOCUS15128</name>
</gene>
<evidence type="ECO:0000313" key="2">
    <source>
        <dbReference type="Proteomes" id="UP001153636"/>
    </source>
</evidence>
<accession>A0A9P0GL74</accession>
<dbReference type="Proteomes" id="UP001153636">
    <property type="component" value="Chromosome 9"/>
</dbReference>
<dbReference type="AlphaFoldDB" id="A0A9P0GL74"/>
<sequence length="186" mass="21530">MFSLLFFVRQMREYGTTSSSDPIVLYSWVLLVLDREGNFFTRYWFFFLERLILTGIEPFDSEIFFELDFAPSKTTDATTSNKLQFDLPLSSQSTADIINDEEIQEIMQTPPSTEIVEKMKEDCNLYEVHSSTSCTIPTKQFYSTRLPPLPVAEVRTKRKRAKLPSLVISSTPVKTVLETKKQEKQD</sequence>
<reference evidence="1" key="1">
    <citation type="submission" date="2022-01" db="EMBL/GenBank/DDBJ databases">
        <authorList>
            <person name="King R."/>
        </authorList>
    </citation>
    <scope>NUCLEOTIDE SEQUENCE</scope>
</reference>